<feature type="transmembrane region" description="Helical" evidence="1">
    <location>
        <begin position="58"/>
        <end position="77"/>
    </location>
</feature>
<gene>
    <name evidence="2" type="ORF">J40TS1_22780</name>
</gene>
<accession>A0A919YQT9</accession>
<evidence type="ECO:0000256" key="1">
    <source>
        <dbReference type="SAM" id="Phobius"/>
    </source>
</evidence>
<feature type="transmembrane region" description="Helical" evidence="1">
    <location>
        <begin position="102"/>
        <end position="128"/>
    </location>
</feature>
<organism evidence="2 3">
    <name type="scientific">Paenibacillus montaniterrae</name>
    <dbReference type="NCBI Taxonomy" id="429341"/>
    <lineage>
        <taxon>Bacteria</taxon>
        <taxon>Bacillati</taxon>
        <taxon>Bacillota</taxon>
        <taxon>Bacilli</taxon>
        <taxon>Bacillales</taxon>
        <taxon>Paenibacillaceae</taxon>
        <taxon>Paenibacillus</taxon>
    </lineage>
</organism>
<keyword evidence="1" id="KW-1133">Transmembrane helix</keyword>
<feature type="transmembrane region" description="Helical" evidence="1">
    <location>
        <begin position="20"/>
        <end position="38"/>
    </location>
</feature>
<evidence type="ECO:0000313" key="2">
    <source>
        <dbReference type="EMBL" id="GIP16636.1"/>
    </source>
</evidence>
<protein>
    <submittedName>
        <fullName evidence="2">Uncharacterized protein</fullName>
    </submittedName>
</protein>
<feature type="transmembrane region" description="Helical" evidence="1">
    <location>
        <begin position="173"/>
        <end position="197"/>
    </location>
</feature>
<dbReference type="AlphaFoldDB" id="A0A919YQT9"/>
<name>A0A919YQT9_9BACL</name>
<feature type="transmembrane region" description="Helical" evidence="1">
    <location>
        <begin position="140"/>
        <end position="161"/>
    </location>
</feature>
<sequence length="241" mass="28274">MSYWQGIRYLIWNDIRNARWKNLFVIVLVAYLTLFTYRELAAIVSDSTKEPYTFLIDYLILIMFSITGLTTTHLYGFGSKKDLLSERLAYWRSLPIKIEQIVWSRVAGVTIFSLLSLVAYYLFVGILMKLDSLSFELVPYMLHGLTVYAIIYVFNLIYLVVEMSCTYKQYMIYCWIIPFVKLLIVLCYTLIWKFFLLESLFYAVQRTPIIMAAASIILIAASCLLAFRIINERVRTRNILN</sequence>
<evidence type="ECO:0000313" key="3">
    <source>
        <dbReference type="Proteomes" id="UP000683139"/>
    </source>
</evidence>
<keyword evidence="1" id="KW-0472">Membrane</keyword>
<keyword evidence="1" id="KW-0812">Transmembrane</keyword>
<comment type="caution">
    <text evidence="2">The sequence shown here is derived from an EMBL/GenBank/DDBJ whole genome shotgun (WGS) entry which is preliminary data.</text>
</comment>
<keyword evidence="3" id="KW-1185">Reference proteome</keyword>
<dbReference type="RefSeq" id="WP_213515024.1">
    <property type="nucleotide sequence ID" value="NZ_BOSE01000003.1"/>
</dbReference>
<reference evidence="2" key="1">
    <citation type="submission" date="2021-03" db="EMBL/GenBank/DDBJ databases">
        <title>Antimicrobial resistance genes in bacteria isolated from Japanese honey, and their potential for conferring macrolide and lincosamide resistance in the American foulbrood pathogen Paenibacillus larvae.</title>
        <authorList>
            <person name="Okamoto M."/>
            <person name="Kumagai M."/>
            <person name="Kanamori H."/>
            <person name="Takamatsu D."/>
        </authorList>
    </citation>
    <scope>NUCLEOTIDE SEQUENCE</scope>
    <source>
        <strain evidence="2">J40TS1</strain>
    </source>
</reference>
<dbReference type="Proteomes" id="UP000683139">
    <property type="component" value="Unassembled WGS sequence"/>
</dbReference>
<dbReference type="EMBL" id="BOSE01000003">
    <property type="protein sequence ID" value="GIP16636.1"/>
    <property type="molecule type" value="Genomic_DNA"/>
</dbReference>
<proteinExistence type="predicted"/>
<feature type="transmembrane region" description="Helical" evidence="1">
    <location>
        <begin position="209"/>
        <end position="230"/>
    </location>
</feature>